<organism evidence="1">
    <name type="scientific">uncultured Methanosarcinales archaeon</name>
    <dbReference type="NCBI Taxonomy" id="183757"/>
    <lineage>
        <taxon>Archaea</taxon>
        <taxon>Methanobacteriati</taxon>
        <taxon>Methanobacteriota</taxon>
        <taxon>Stenosarchaea group</taxon>
        <taxon>Methanomicrobia</taxon>
        <taxon>Methanosarcinales</taxon>
        <taxon>environmental samples</taxon>
    </lineage>
</organism>
<proteinExistence type="predicted"/>
<gene>
    <name evidence="1" type="ORF">BODMHOLK_00026</name>
</gene>
<name>A0A7H1KP71_9EURY</name>
<accession>A0A7H1KP71</accession>
<dbReference type="EMBL" id="MT776530">
    <property type="protein sequence ID" value="QNT35735.1"/>
    <property type="molecule type" value="Genomic_DNA"/>
</dbReference>
<dbReference type="AlphaFoldDB" id="A0A7H1KP71"/>
<evidence type="ECO:0000313" key="1">
    <source>
        <dbReference type="EMBL" id="QNT35735.1"/>
    </source>
</evidence>
<evidence type="ECO:0008006" key="2">
    <source>
        <dbReference type="Google" id="ProtNLM"/>
    </source>
</evidence>
<reference evidence="1" key="1">
    <citation type="submission" date="2020-07" db="EMBL/GenBank/DDBJ databases">
        <title>Unique genomic features of the anaerobic methanotrophic archaea.</title>
        <authorList>
            <person name="Chadwick G.L."/>
            <person name="Skennerton C.T."/>
            <person name="Laso-Perez R."/>
            <person name="Leu A.O."/>
            <person name="Speth D.R."/>
            <person name="Yu H."/>
            <person name="Morgan-Lang C."/>
            <person name="Hatzenpichler R."/>
            <person name="Goudeau D."/>
            <person name="Malmstrom R."/>
            <person name="Brazelton W.J."/>
            <person name="Woyke T."/>
            <person name="Hallam S.J."/>
            <person name="Tyson G.W."/>
            <person name="Wegener G."/>
            <person name="Boetius A."/>
            <person name="Orphan V."/>
        </authorList>
    </citation>
    <scope>NUCLEOTIDE SEQUENCE</scope>
</reference>
<protein>
    <recommendedName>
        <fullName evidence="2">Restriction endonuclease</fullName>
    </recommendedName>
</protein>
<sequence length="233" mass="26927">MGNIRIPRTSDIEKEFVELKDGKVKEKSLTHLFKKIVDGDFIEAFPPSEYWMEANFNMRNLLNQRKRLFGESEGYIHPLQEIDIVFGPKTDDIKKTPITAVEAKLFWKGGVPRTARNEGFYAGVGQAIGLLVQGVDFVELWHFFLVLPGEEKLREERFTKGAGSYTAYIDSLIKVLKLPIGYWYFTVTLNEDWMEVECDEKHYIQPKENPFLNAQDGLKMRSLIKEKLNLTGE</sequence>